<evidence type="ECO:0000256" key="1">
    <source>
        <dbReference type="SAM" id="SignalP"/>
    </source>
</evidence>
<name>A0ABU2YH21_9FLAO</name>
<dbReference type="EMBL" id="JAVRIA010000001">
    <property type="protein sequence ID" value="MDT0557070.1"/>
    <property type="molecule type" value="Genomic_DNA"/>
</dbReference>
<proteinExistence type="predicted"/>
<sequence>MKRFNRYLALLSCLFAFALQAQQITIDNTQSPQNLIENNLIQGCVEVSNISSAVNGSVNGFGSFGYFDRASSNFPFDNGIVLSTGNATSGGNGVNDAILNEGTSAWGADADLETALGLIGTQNATSIEFDVVSSANQIQFNYILASEEYFGNFPCEYSDGFAFLIREAGSSDPYTNIAVVPGTSIPVNTNTIHDEIVGFCDAENEQFFGGYNVGDTNYNGRTTVLTASASITPDVLYHIKLVIADERDTNYDSAVFIEGNSFSASVDLGNDISTCADEVTLDGDIGNPNASYSWFYNGTEVLGETQSNLLVTQSGTYQVVIDLPLAGTTCTIDDTVEVTLSSTQNAGPITDFELCDTNMDALETFDLSTKTNEILATVPAANYSVTYHLTSAQAQNNVNAITTPIQNSTSSQTIFIRIEDVDTGCLAFISFNIVVNPLPILTDPTPLEVCDDGLADGVTSIDLSEKDDEIVNGQPNLNVTYHTSQSDADSGANPISLPYTNTTQTELLFVNVTHTETGCVSTTTLEIRVLDNPVINTEDLYIDACDADHDGFATFNLNDRLNDILQGITGVTVTYHETFEDAETGENPIPNPENYANIDFEEQLIYVRVEDDITGCASIAPIEIHTNLLLTETNITDFDRCDADNDEIEVFNLEDIEIIIANQLPDIIIEFYLTEEDRNLGVNALDKAELFEPVSYPTTLFITISNTTCSENAQFEIDLNPVIQFPAIPDQTVCDADQDGLTTVDLSQYDGVSTQSTPGFGVSYFLTEQDAIDNINVLPTSYVNSTNPFTVFARIQSQNTNCSDVNSFQIEVLPAPISTEPSDIVICDDDQDGLFIVDLDSKINEIVSSTSDRVITFHETLNDANINVSSIANSNAYESDTQDVFVRIENTITGCHSTETLQIIVNTLPVFSQIDNYKVCEDNSNGFADFIFNTKDVEILNGQVGKQVLYFETQNDADNRANVIDKNTAYQNTSNPQTIFVRVENLTDQNCYGTSSFTIEVGSNPMYNPPADWFVCDDISNDGLDTFDLSLKISEITNGITEALDVTFYTTEDNAINKTNAIPLEFTNTVNPQTIFVNVDNGTICDGISSFELNVVQSPEVSPAQPLVLCDDNYDGIVQVDLTIVEVDILDVRQDDIVVTYFETEADLVSDSNAISDPENYSTITNPQTVFVKITNTISNCYILTPIDISINLPPLVNDFQVYDTCDNASSSFDLTEINDAIVDDNTDVLFSYYTNDADARASTNTLNTDYTYTTTNDQIFVRVEFSTTGCFYVYPFNLNINPLPLAIQPNDIIECDDDFDGILEVVLSQQDMQVLGGQNPTNFQVTYHSSQDDAETNFNTLEHNYFALDGDVIFVRVENLTTGCYSVTSFTITINPRPDVDIPDQVICLDNLPLLVSANTNIIGDSYIWSTGSGASEIEITEIGEYWVTVTSEFGCETTSLFSVIESEAATIEVTETVDFSDPNNITVTISGIGNYLYVLDNGLPQESPVFENVTLGYHTITIIDLNGCSEVTKDVVVVDAPKFFTPNDDSFNDTWHIAGVETLPGTTIFIYDRYGKQIAYLTSDSEGWDGTYNGALMPSNDYWFSANVVKDAIEFEVKGHFTLKR</sequence>
<comment type="caution">
    <text evidence="2">The sequence shown here is derived from an EMBL/GenBank/DDBJ whole genome shotgun (WGS) entry which is preliminary data.</text>
</comment>
<gene>
    <name evidence="2" type="ORF">RM697_00335</name>
</gene>
<dbReference type="InterPro" id="IPR049804">
    <property type="entry name" value="Choice_anch_L"/>
</dbReference>
<dbReference type="Proteomes" id="UP001259492">
    <property type="component" value="Unassembled WGS sequence"/>
</dbReference>
<dbReference type="InterPro" id="IPR026341">
    <property type="entry name" value="T9SS_type_B"/>
</dbReference>
<keyword evidence="3" id="KW-1185">Reference proteome</keyword>
<dbReference type="NCBIfam" id="TIGR04131">
    <property type="entry name" value="Bac_Flav_CTERM"/>
    <property type="match status" value="1"/>
</dbReference>
<reference evidence="2 3" key="1">
    <citation type="submission" date="2023-09" db="EMBL/GenBank/DDBJ databases">
        <authorList>
            <person name="Rey-Velasco X."/>
        </authorList>
    </citation>
    <scope>NUCLEOTIDE SEQUENCE [LARGE SCALE GENOMIC DNA]</scope>
    <source>
        <strain evidence="2 3">W332</strain>
    </source>
</reference>
<evidence type="ECO:0000313" key="3">
    <source>
        <dbReference type="Proteomes" id="UP001259492"/>
    </source>
</evidence>
<evidence type="ECO:0000313" key="2">
    <source>
        <dbReference type="EMBL" id="MDT0557070.1"/>
    </source>
</evidence>
<dbReference type="NCBIfam" id="NF038133">
    <property type="entry name" value="choice_anch_L"/>
    <property type="match status" value="1"/>
</dbReference>
<dbReference type="RefSeq" id="WP_311425844.1">
    <property type="nucleotide sequence ID" value="NZ_JAVRIA010000001.1"/>
</dbReference>
<protein>
    <submittedName>
        <fullName evidence="2">Choice-of-anchor L domain-containing protein</fullName>
    </submittedName>
</protein>
<feature type="chain" id="PRO_5046393689" evidence="1">
    <location>
        <begin position="22"/>
        <end position="1607"/>
    </location>
</feature>
<dbReference type="Pfam" id="PF13585">
    <property type="entry name" value="CHU_C"/>
    <property type="match status" value="1"/>
</dbReference>
<feature type="signal peptide" evidence="1">
    <location>
        <begin position="1"/>
        <end position="21"/>
    </location>
</feature>
<organism evidence="2 3">
    <name type="scientific">Microcosmobacter mediterraneus</name>
    <dbReference type="NCBI Taxonomy" id="3075607"/>
    <lineage>
        <taxon>Bacteria</taxon>
        <taxon>Pseudomonadati</taxon>
        <taxon>Bacteroidota</taxon>
        <taxon>Flavobacteriia</taxon>
        <taxon>Flavobacteriales</taxon>
        <taxon>Flavobacteriaceae</taxon>
        <taxon>Microcosmobacter</taxon>
    </lineage>
</organism>
<accession>A0ABU2YH21</accession>
<keyword evidence="1" id="KW-0732">Signal</keyword>